<evidence type="ECO:0000313" key="8">
    <source>
        <dbReference type="EMBL" id="AGA91163.1"/>
    </source>
</evidence>
<dbReference type="InterPro" id="IPR053926">
    <property type="entry name" value="RecX_HTH_1st"/>
</dbReference>
<dbReference type="PANTHER" id="PTHR33602:SF1">
    <property type="entry name" value="REGULATORY PROTEIN RECX FAMILY PROTEIN"/>
    <property type="match status" value="1"/>
</dbReference>
<evidence type="ECO:0000259" key="7">
    <source>
        <dbReference type="Pfam" id="PF21982"/>
    </source>
</evidence>
<evidence type="ECO:0000259" key="5">
    <source>
        <dbReference type="Pfam" id="PF02631"/>
    </source>
</evidence>
<dbReference type="PANTHER" id="PTHR33602">
    <property type="entry name" value="REGULATORY PROTEIN RECX FAMILY PROTEIN"/>
    <property type="match status" value="1"/>
</dbReference>
<dbReference type="InterPro" id="IPR036388">
    <property type="entry name" value="WH-like_DNA-bd_sf"/>
</dbReference>
<evidence type="ECO:0000259" key="6">
    <source>
        <dbReference type="Pfam" id="PF21981"/>
    </source>
</evidence>
<sequence length="135" mass="15334">MLAARDHSRLELRRKLAVRGFAPAAVDAVLERLSGEGLLSESRLAEAYVAERLAKGFGPLRVREELRRKGLADELIEPHLHYDTEQWLERLAAVHDKRYGPGRPSDRKEQARRARFLASRGFPGELIGRFLLHDG</sequence>
<dbReference type="eggNOG" id="COG2137">
    <property type="taxonomic scope" value="Bacteria"/>
</dbReference>
<evidence type="ECO:0000256" key="4">
    <source>
        <dbReference type="ARBA" id="ARBA00022490"/>
    </source>
</evidence>
<feature type="domain" description="RecX second three-helical" evidence="5">
    <location>
        <begin position="40"/>
        <end position="77"/>
    </location>
</feature>
<protein>
    <recommendedName>
        <fullName evidence="3">Regulatory protein RecX</fullName>
    </recommendedName>
</protein>
<keyword evidence="9" id="KW-1185">Reference proteome</keyword>
<keyword evidence="4" id="KW-0963">Cytoplasm</keyword>
<organism evidence="8 9">
    <name type="scientific">Thioflavicoccus mobilis 8321</name>
    <dbReference type="NCBI Taxonomy" id="765912"/>
    <lineage>
        <taxon>Bacteria</taxon>
        <taxon>Pseudomonadati</taxon>
        <taxon>Pseudomonadota</taxon>
        <taxon>Gammaproteobacteria</taxon>
        <taxon>Chromatiales</taxon>
        <taxon>Chromatiaceae</taxon>
        <taxon>Thioflavicoccus</taxon>
    </lineage>
</organism>
<dbReference type="AlphaFoldDB" id="L0GWM9"/>
<dbReference type="HOGENOM" id="CLU_066607_3_2_6"/>
<dbReference type="InterPro" id="IPR053924">
    <property type="entry name" value="RecX_HTH_2nd"/>
</dbReference>
<dbReference type="EMBL" id="CP003051">
    <property type="protein sequence ID" value="AGA91163.1"/>
    <property type="molecule type" value="Genomic_DNA"/>
</dbReference>
<dbReference type="Proteomes" id="UP000010816">
    <property type="component" value="Chromosome"/>
</dbReference>
<dbReference type="Pfam" id="PF21982">
    <property type="entry name" value="RecX_HTH1"/>
    <property type="match status" value="1"/>
</dbReference>
<evidence type="ECO:0000256" key="1">
    <source>
        <dbReference type="ARBA" id="ARBA00004496"/>
    </source>
</evidence>
<gene>
    <name evidence="8" type="ORF">Thimo_2429</name>
</gene>
<comment type="similarity">
    <text evidence="2">Belongs to the RecX family.</text>
</comment>
<proteinExistence type="inferred from homology"/>
<feature type="domain" description="RecX first three-helical" evidence="7">
    <location>
        <begin position="1"/>
        <end position="33"/>
    </location>
</feature>
<dbReference type="GO" id="GO:0006282">
    <property type="term" value="P:regulation of DNA repair"/>
    <property type="evidence" value="ECO:0007669"/>
    <property type="project" value="InterPro"/>
</dbReference>
<evidence type="ECO:0000256" key="3">
    <source>
        <dbReference type="ARBA" id="ARBA00018111"/>
    </source>
</evidence>
<dbReference type="GO" id="GO:0005737">
    <property type="term" value="C:cytoplasm"/>
    <property type="evidence" value="ECO:0007669"/>
    <property type="project" value="UniProtKB-SubCell"/>
</dbReference>
<reference evidence="8 9" key="1">
    <citation type="submission" date="2011-09" db="EMBL/GenBank/DDBJ databases">
        <title>Complete sequence of chromosome of Thioflavicoccus mobilis 8321.</title>
        <authorList>
            <consortium name="US DOE Joint Genome Institute"/>
            <person name="Lucas S."/>
            <person name="Han J."/>
            <person name="Lapidus A."/>
            <person name="Cheng J.-F."/>
            <person name="Goodwin L."/>
            <person name="Pitluck S."/>
            <person name="Peters L."/>
            <person name="Ovchinnikova G."/>
            <person name="Lu M."/>
            <person name="Detter J.C."/>
            <person name="Han C."/>
            <person name="Tapia R."/>
            <person name="Land M."/>
            <person name="Hauser L."/>
            <person name="Kyrpides N."/>
            <person name="Ivanova N."/>
            <person name="Pagani I."/>
            <person name="Vogl K."/>
            <person name="Liu Z."/>
            <person name="Imhoff J."/>
            <person name="Thiel V."/>
            <person name="Frigaard N.-U."/>
            <person name="Bryant D."/>
            <person name="Woyke T."/>
        </authorList>
    </citation>
    <scope>NUCLEOTIDE SEQUENCE [LARGE SCALE GENOMIC DNA]</scope>
    <source>
        <strain evidence="8 9">8321</strain>
    </source>
</reference>
<feature type="domain" description="RecX third three-helical" evidence="6">
    <location>
        <begin position="85"/>
        <end position="131"/>
    </location>
</feature>
<dbReference type="Pfam" id="PF02631">
    <property type="entry name" value="RecX_HTH2"/>
    <property type="match status" value="1"/>
</dbReference>
<dbReference type="Pfam" id="PF21981">
    <property type="entry name" value="RecX_HTH3"/>
    <property type="match status" value="1"/>
</dbReference>
<dbReference type="STRING" id="765912.Thimo_2429"/>
<dbReference type="Gene3D" id="1.10.10.10">
    <property type="entry name" value="Winged helix-like DNA-binding domain superfamily/Winged helix DNA-binding domain"/>
    <property type="match status" value="3"/>
</dbReference>
<name>L0GWM9_9GAMM</name>
<dbReference type="InterPro" id="IPR003783">
    <property type="entry name" value="Regulatory_RecX"/>
</dbReference>
<evidence type="ECO:0000256" key="2">
    <source>
        <dbReference type="ARBA" id="ARBA00009695"/>
    </source>
</evidence>
<dbReference type="KEGG" id="tmb:Thimo_2429"/>
<evidence type="ECO:0000313" key="9">
    <source>
        <dbReference type="Proteomes" id="UP000010816"/>
    </source>
</evidence>
<dbReference type="InterPro" id="IPR053925">
    <property type="entry name" value="RecX_HTH_3rd"/>
</dbReference>
<comment type="subcellular location">
    <subcellularLocation>
        <location evidence="1">Cytoplasm</location>
    </subcellularLocation>
</comment>
<accession>L0GWM9</accession>